<gene>
    <name evidence="3" type="ORF">OVA965_LOCUS41319</name>
    <name evidence="4" type="ORF">TMI583_LOCUS42932</name>
</gene>
<comment type="caution">
    <text evidence="4">The sequence shown here is derived from an EMBL/GenBank/DDBJ whole genome shotgun (WGS) entry which is preliminary data.</text>
</comment>
<feature type="region of interest" description="Disordered" evidence="1">
    <location>
        <begin position="43"/>
        <end position="79"/>
    </location>
</feature>
<dbReference type="EMBL" id="CAJOBA010070527">
    <property type="protein sequence ID" value="CAF4388960.1"/>
    <property type="molecule type" value="Genomic_DNA"/>
</dbReference>
<sequence>MSDDLSYSNSEEESEIKFHYVLRTSLIPRRLFYKQRTRVGRKQKRLSCDSDGRSRLASRSQSKSFENHSSSTPHVHCSRAAQKLDSSLTKARSREANHASTQLFEMNHLQEEFNNAHVCSEGRLEVICDVKQPYEPVSTSVQQPNLRFYAAAVLTGELLLPLLLLGRKLDSDGILGVTVSLDGSWKKRGHVSNYGVVFVIDIDSGYAPDYEVMSLRCESCKAKKRTLSPSLFAKWYSAHSENCHKNYSGTVKGMEAEGAGRIFERSTEPGFRYKHLVCDGDASAYEMVKNTYIQQQDEDKENTNDQPTSEKFLVQKEDCINHVIKRVVSRLTSQRAKMNVLVEDLSKKRGEAGHQGCQLKKK</sequence>
<dbReference type="AlphaFoldDB" id="A0A8S2VT30"/>
<dbReference type="Proteomes" id="UP000677228">
    <property type="component" value="Unassembled WGS sequence"/>
</dbReference>
<proteinExistence type="predicted"/>
<dbReference type="Pfam" id="PF20700">
    <property type="entry name" value="Mutator"/>
    <property type="match status" value="1"/>
</dbReference>
<feature type="domain" description="Mutator-like transposase" evidence="2">
    <location>
        <begin position="169"/>
        <end position="339"/>
    </location>
</feature>
<protein>
    <recommendedName>
        <fullName evidence="2">Mutator-like transposase domain-containing protein</fullName>
    </recommendedName>
</protein>
<dbReference type="InterPro" id="IPR049012">
    <property type="entry name" value="Mutator_transp_dom"/>
</dbReference>
<dbReference type="EMBL" id="CAJNOK010047259">
    <property type="protein sequence ID" value="CAF1587066.1"/>
    <property type="molecule type" value="Genomic_DNA"/>
</dbReference>
<evidence type="ECO:0000313" key="4">
    <source>
        <dbReference type="EMBL" id="CAF4388960.1"/>
    </source>
</evidence>
<reference evidence="4" key="1">
    <citation type="submission" date="2021-02" db="EMBL/GenBank/DDBJ databases">
        <authorList>
            <person name="Nowell W R."/>
        </authorList>
    </citation>
    <scope>NUCLEOTIDE SEQUENCE</scope>
</reference>
<evidence type="ECO:0000259" key="2">
    <source>
        <dbReference type="Pfam" id="PF20700"/>
    </source>
</evidence>
<feature type="compositionally biased region" description="Polar residues" evidence="1">
    <location>
        <begin position="57"/>
        <end position="73"/>
    </location>
</feature>
<evidence type="ECO:0000313" key="3">
    <source>
        <dbReference type="EMBL" id="CAF1587066.1"/>
    </source>
</evidence>
<dbReference type="Proteomes" id="UP000682733">
    <property type="component" value="Unassembled WGS sequence"/>
</dbReference>
<accession>A0A8S2VT30</accession>
<organism evidence="4 5">
    <name type="scientific">Didymodactylos carnosus</name>
    <dbReference type="NCBI Taxonomy" id="1234261"/>
    <lineage>
        <taxon>Eukaryota</taxon>
        <taxon>Metazoa</taxon>
        <taxon>Spiralia</taxon>
        <taxon>Gnathifera</taxon>
        <taxon>Rotifera</taxon>
        <taxon>Eurotatoria</taxon>
        <taxon>Bdelloidea</taxon>
        <taxon>Philodinida</taxon>
        <taxon>Philodinidae</taxon>
        <taxon>Didymodactylos</taxon>
    </lineage>
</organism>
<name>A0A8S2VT30_9BILA</name>
<evidence type="ECO:0000256" key="1">
    <source>
        <dbReference type="SAM" id="MobiDB-lite"/>
    </source>
</evidence>
<evidence type="ECO:0000313" key="5">
    <source>
        <dbReference type="Proteomes" id="UP000682733"/>
    </source>
</evidence>